<dbReference type="Pfam" id="PF14559">
    <property type="entry name" value="TPR_19"/>
    <property type="match status" value="1"/>
</dbReference>
<dbReference type="SUPFAM" id="SSF48452">
    <property type="entry name" value="TPR-like"/>
    <property type="match status" value="1"/>
</dbReference>
<comment type="caution">
    <text evidence="4">The sequence shown here is derived from an EMBL/GenBank/DDBJ whole genome shotgun (WGS) entry which is preliminary data.</text>
</comment>
<dbReference type="PROSITE" id="PS50005">
    <property type="entry name" value="TPR"/>
    <property type="match status" value="1"/>
</dbReference>
<evidence type="ECO:0000256" key="2">
    <source>
        <dbReference type="SAM" id="MobiDB-lite"/>
    </source>
</evidence>
<organism evidence="4 5">
    <name type="scientific">Psychromonas arctica</name>
    <dbReference type="NCBI Taxonomy" id="168275"/>
    <lineage>
        <taxon>Bacteria</taxon>
        <taxon>Pseudomonadati</taxon>
        <taxon>Pseudomonadota</taxon>
        <taxon>Gammaproteobacteria</taxon>
        <taxon>Alteromonadales</taxon>
        <taxon>Psychromonadaceae</taxon>
        <taxon>Psychromonas</taxon>
    </lineage>
</organism>
<dbReference type="InterPro" id="IPR019734">
    <property type="entry name" value="TPR_rpt"/>
</dbReference>
<sequence>MNHYKIVTVVCLSSFLWACSTKPVTTTPATAPVTEATTPSSTSNSTGGIDNTVKGRAALNSLLTLAEQQESNGNLRGARGTLGRAIRISPRNPEIYLRLAELSYREAKNAQAQSFAEKALSLNPNKTLTRQAEILLEKLGLE</sequence>
<feature type="region of interest" description="Disordered" evidence="2">
    <location>
        <begin position="25"/>
        <end position="51"/>
    </location>
</feature>
<proteinExistence type="predicted"/>
<evidence type="ECO:0000256" key="3">
    <source>
        <dbReference type="SAM" id="SignalP"/>
    </source>
</evidence>
<dbReference type="InterPro" id="IPR011990">
    <property type="entry name" value="TPR-like_helical_dom_sf"/>
</dbReference>
<dbReference type="Proteomes" id="UP001366060">
    <property type="component" value="Unassembled WGS sequence"/>
</dbReference>
<name>A0ABU9H9F7_9GAMM</name>
<dbReference type="EMBL" id="JBAKBA010000008">
    <property type="protein sequence ID" value="MEL0658502.1"/>
    <property type="molecule type" value="Genomic_DNA"/>
</dbReference>
<feature type="compositionally biased region" description="Low complexity" evidence="2">
    <location>
        <begin position="25"/>
        <end position="46"/>
    </location>
</feature>
<dbReference type="RefSeq" id="WP_341627155.1">
    <property type="nucleotide sequence ID" value="NZ_JBAKBA010000008.1"/>
</dbReference>
<keyword evidence="1" id="KW-0802">TPR repeat</keyword>
<evidence type="ECO:0000313" key="4">
    <source>
        <dbReference type="EMBL" id="MEL0658502.1"/>
    </source>
</evidence>
<feature type="signal peptide" evidence="3">
    <location>
        <begin position="1"/>
        <end position="18"/>
    </location>
</feature>
<reference evidence="4 5" key="1">
    <citation type="submission" date="2024-02" db="EMBL/GenBank/DDBJ databases">
        <title>Bacteria isolated from the canopy kelp, Nereocystis luetkeana.</title>
        <authorList>
            <person name="Pfister C.A."/>
            <person name="Younker I.T."/>
            <person name="Light S.H."/>
        </authorList>
    </citation>
    <scope>NUCLEOTIDE SEQUENCE [LARGE SCALE GENOMIC DNA]</scope>
    <source>
        <strain evidence="4 5">TI.2.07</strain>
    </source>
</reference>
<evidence type="ECO:0000256" key="1">
    <source>
        <dbReference type="PROSITE-ProRule" id="PRU00339"/>
    </source>
</evidence>
<dbReference type="Gene3D" id="1.25.40.10">
    <property type="entry name" value="Tetratricopeptide repeat domain"/>
    <property type="match status" value="1"/>
</dbReference>
<gene>
    <name evidence="4" type="ORF">V6255_05035</name>
</gene>
<accession>A0ABU9H9F7</accession>
<feature type="repeat" description="TPR" evidence="1">
    <location>
        <begin position="93"/>
        <end position="126"/>
    </location>
</feature>
<keyword evidence="3" id="KW-0732">Signal</keyword>
<feature type="chain" id="PRO_5045806245" evidence="3">
    <location>
        <begin position="19"/>
        <end position="142"/>
    </location>
</feature>
<protein>
    <submittedName>
        <fullName evidence="4">Tetratricopeptide repeat protein</fullName>
    </submittedName>
</protein>
<keyword evidence="5" id="KW-1185">Reference proteome</keyword>
<evidence type="ECO:0000313" key="5">
    <source>
        <dbReference type="Proteomes" id="UP001366060"/>
    </source>
</evidence>